<dbReference type="PANTHER" id="PTHR11014">
    <property type="entry name" value="PEPTIDASE M20 FAMILY MEMBER"/>
    <property type="match status" value="1"/>
</dbReference>
<keyword evidence="5" id="KW-1185">Reference proteome</keyword>
<dbReference type="SUPFAM" id="SSF55031">
    <property type="entry name" value="Bacterial exopeptidase dimerisation domain"/>
    <property type="match status" value="1"/>
</dbReference>
<evidence type="ECO:0000256" key="2">
    <source>
        <dbReference type="ARBA" id="ARBA00022801"/>
    </source>
</evidence>
<evidence type="ECO:0000313" key="5">
    <source>
        <dbReference type="Proteomes" id="UP000237000"/>
    </source>
</evidence>
<name>A0A2P5FS07_TREOI</name>
<dbReference type="OrthoDB" id="1691084at2759"/>
<gene>
    <name evidence="4" type="ORF">TorRG33x02_036690</name>
</gene>
<dbReference type="Gene3D" id="3.30.70.360">
    <property type="match status" value="1"/>
</dbReference>
<dbReference type="InterPro" id="IPR017439">
    <property type="entry name" value="Amidohydrolase"/>
</dbReference>
<dbReference type="InterPro" id="IPR036264">
    <property type="entry name" value="Bact_exopeptidase_dim_dom"/>
</dbReference>
<dbReference type="AlphaFoldDB" id="A0A2P5FS07"/>
<dbReference type="EMBL" id="JXTC01000012">
    <property type="protein sequence ID" value="POO00595.1"/>
    <property type="molecule type" value="Genomic_DNA"/>
</dbReference>
<protein>
    <submittedName>
        <fullName evidence="4">Peptidase M20, dimerization domain containing protein</fullName>
    </submittedName>
</protein>
<dbReference type="GO" id="GO:0009850">
    <property type="term" value="P:auxin metabolic process"/>
    <property type="evidence" value="ECO:0007669"/>
    <property type="project" value="TreeGrafter"/>
</dbReference>
<evidence type="ECO:0000313" key="4">
    <source>
        <dbReference type="EMBL" id="POO00595.1"/>
    </source>
</evidence>
<organism evidence="4 5">
    <name type="scientific">Trema orientale</name>
    <name type="common">Charcoal tree</name>
    <name type="synonym">Celtis orientalis</name>
    <dbReference type="NCBI Taxonomy" id="63057"/>
    <lineage>
        <taxon>Eukaryota</taxon>
        <taxon>Viridiplantae</taxon>
        <taxon>Streptophyta</taxon>
        <taxon>Embryophyta</taxon>
        <taxon>Tracheophyta</taxon>
        <taxon>Spermatophyta</taxon>
        <taxon>Magnoliopsida</taxon>
        <taxon>eudicotyledons</taxon>
        <taxon>Gunneridae</taxon>
        <taxon>Pentapetalae</taxon>
        <taxon>rosids</taxon>
        <taxon>fabids</taxon>
        <taxon>Rosales</taxon>
        <taxon>Cannabaceae</taxon>
        <taxon>Trema</taxon>
    </lineage>
</organism>
<dbReference type="InterPro" id="IPR002933">
    <property type="entry name" value="Peptidase_M20"/>
</dbReference>
<accession>A0A2P5FS07</accession>
<evidence type="ECO:0000256" key="1">
    <source>
        <dbReference type="ARBA" id="ARBA00006153"/>
    </source>
</evidence>
<dbReference type="GO" id="GO:0005783">
    <property type="term" value="C:endoplasmic reticulum"/>
    <property type="evidence" value="ECO:0007669"/>
    <property type="project" value="TreeGrafter"/>
</dbReference>
<reference evidence="5" key="1">
    <citation type="submission" date="2016-06" db="EMBL/GenBank/DDBJ databases">
        <title>Parallel loss of symbiosis genes in relatives of nitrogen-fixing non-legume Parasponia.</title>
        <authorList>
            <person name="Van Velzen R."/>
            <person name="Holmer R."/>
            <person name="Bu F."/>
            <person name="Rutten L."/>
            <person name="Van Zeijl A."/>
            <person name="Liu W."/>
            <person name="Santuari L."/>
            <person name="Cao Q."/>
            <person name="Sharma T."/>
            <person name="Shen D."/>
            <person name="Roswanjaya Y."/>
            <person name="Wardhani T."/>
            <person name="Kalhor M.S."/>
            <person name="Jansen J."/>
            <person name="Van den Hoogen J."/>
            <person name="Gungor B."/>
            <person name="Hartog M."/>
            <person name="Hontelez J."/>
            <person name="Verver J."/>
            <person name="Yang W.-C."/>
            <person name="Schijlen E."/>
            <person name="Repin R."/>
            <person name="Schilthuizen M."/>
            <person name="Schranz E."/>
            <person name="Heidstra R."/>
            <person name="Miyata K."/>
            <person name="Fedorova E."/>
            <person name="Kohlen W."/>
            <person name="Bisseling T."/>
            <person name="Smit S."/>
            <person name="Geurts R."/>
        </authorList>
    </citation>
    <scope>NUCLEOTIDE SEQUENCE [LARGE SCALE GENOMIC DNA]</scope>
    <source>
        <strain evidence="5">cv. RG33-2</strain>
    </source>
</reference>
<proteinExistence type="inferred from homology"/>
<evidence type="ECO:0000256" key="3">
    <source>
        <dbReference type="ARBA" id="ARBA00023211"/>
    </source>
</evidence>
<keyword evidence="3" id="KW-0464">Manganese</keyword>
<dbReference type="STRING" id="63057.A0A2P5FS07"/>
<dbReference type="FunFam" id="3.30.70.360:FF:000001">
    <property type="entry name" value="N-acetyldiaminopimelate deacetylase"/>
    <property type="match status" value="1"/>
</dbReference>
<sequence length="182" mass="19565">MIHLNKQVIWLISCQLVYKQGTVVLAFQLAEEGGGGAKKVINTGALQNVGAIFRIHVNARYTMGSVATRSGPVMVAARFIESIITGKGGESGYATIPQHTIDPIFVTSNFVVSLQHLIVSREVDPLDSQVLTVGKFQGGGALNIIPDSVSIGGTFRSFSKESTIQLKQRIDEIYLLKASSDC</sequence>
<dbReference type="Proteomes" id="UP000237000">
    <property type="component" value="Unassembled WGS sequence"/>
</dbReference>
<dbReference type="PANTHER" id="PTHR11014:SF171">
    <property type="entry name" value="IAA-AMINO ACID HYDROLASE ILR1-LIKE 4-RELATED"/>
    <property type="match status" value="1"/>
</dbReference>
<dbReference type="InParanoid" id="A0A2P5FS07"/>
<dbReference type="GO" id="GO:0010179">
    <property type="term" value="F:IAA-Ala conjugate hydrolase activity"/>
    <property type="evidence" value="ECO:0007669"/>
    <property type="project" value="TreeGrafter"/>
</dbReference>
<comment type="caution">
    <text evidence="4">The sequence shown here is derived from an EMBL/GenBank/DDBJ whole genome shotgun (WGS) entry which is preliminary data.</text>
</comment>
<dbReference type="SUPFAM" id="SSF53187">
    <property type="entry name" value="Zn-dependent exopeptidases"/>
    <property type="match status" value="1"/>
</dbReference>
<dbReference type="Gene3D" id="3.40.630.10">
    <property type="entry name" value="Zn peptidases"/>
    <property type="match status" value="1"/>
</dbReference>
<comment type="similarity">
    <text evidence="1">Belongs to the peptidase M20 family.</text>
</comment>
<dbReference type="Pfam" id="PF01546">
    <property type="entry name" value="Peptidase_M20"/>
    <property type="match status" value="1"/>
</dbReference>
<keyword evidence="2" id="KW-0378">Hydrolase</keyword>